<evidence type="ECO:0000259" key="2">
    <source>
        <dbReference type="Pfam" id="PF03372"/>
    </source>
</evidence>
<accession>A0ABR2R5C8</accession>
<dbReference type="PANTHER" id="PTHR35218">
    <property type="entry name" value="RNASE H DOMAIN-CONTAINING PROTEIN"/>
    <property type="match status" value="1"/>
</dbReference>
<keyword evidence="4" id="KW-1185">Reference proteome</keyword>
<organism evidence="3 4">
    <name type="scientific">Hibiscus sabdariffa</name>
    <name type="common">roselle</name>
    <dbReference type="NCBI Taxonomy" id="183260"/>
    <lineage>
        <taxon>Eukaryota</taxon>
        <taxon>Viridiplantae</taxon>
        <taxon>Streptophyta</taxon>
        <taxon>Embryophyta</taxon>
        <taxon>Tracheophyta</taxon>
        <taxon>Spermatophyta</taxon>
        <taxon>Magnoliopsida</taxon>
        <taxon>eudicotyledons</taxon>
        <taxon>Gunneridae</taxon>
        <taxon>Pentapetalae</taxon>
        <taxon>rosids</taxon>
        <taxon>malvids</taxon>
        <taxon>Malvales</taxon>
        <taxon>Malvaceae</taxon>
        <taxon>Malvoideae</taxon>
        <taxon>Hibiscus</taxon>
    </lineage>
</organism>
<evidence type="ECO:0000256" key="1">
    <source>
        <dbReference type="SAM" id="SignalP"/>
    </source>
</evidence>
<dbReference type="Gene3D" id="3.60.10.10">
    <property type="entry name" value="Endonuclease/exonuclease/phosphatase"/>
    <property type="match status" value="1"/>
</dbReference>
<proteinExistence type="predicted"/>
<dbReference type="Pfam" id="PF03372">
    <property type="entry name" value="Exo_endo_phos"/>
    <property type="match status" value="1"/>
</dbReference>
<protein>
    <recommendedName>
        <fullName evidence="2">Endonuclease/exonuclease/phosphatase domain-containing protein</fullName>
    </recommendedName>
</protein>
<feature type="signal peptide" evidence="1">
    <location>
        <begin position="1"/>
        <end position="17"/>
    </location>
</feature>
<name>A0ABR2R5C8_9ROSI</name>
<sequence>MKLILLGLLSICPSCQADGHRSSYGLAVERGSATKDEGPPEDYPKSESPVEIRFVWICLLRNNSQLALLELPLFVDRVRLGCTLKHGHDFSWNHIGMRCDEPGEEESWNVRGLGNQNTVRALRDSIDKHHPSVVFLSETKQKKRYLEKIRRRNRYNGCFYIDPIGIAGGLALWWNDDINLVVTKSCKNFIDTTISVKIGEEWFCTSIYGPPYIEEKEIFWENLLKIRSHLNCKWCVIGDTNLIWNQDEKSGGIAVNPNHSRLLSKFINRSFLMEMPLKGGYFTCSNQRCDEAAILEKLDRILISGEWSFLFPKAVGLIEAATASDHNPIILLLGGHRKRRKKDFKFESKWLIEEECSSNVNEAWSNSNFDSTGSLFDRKIKATRFKLGKWSREKFGRHRVTCEDLKKRILQLQNSPLSVSSKEEL</sequence>
<feature type="chain" id="PRO_5046539669" description="Endonuclease/exonuclease/phosphatase domain-containing protein" evidence="1">
    <location>
        <begin position="18"/>
        <end position="425"/>
    </location>
</feature>
<evidence type="ECO:0000313" key="3">
    <source>
        <dbReference type="EMBL" id="KAK9008110.1"/>
    </source>
</evidence>
<dbReference type="InterPro" id="IPR005135">
    <property type="entry name" value="Endo/exonuclease/phosphatase"/>
</dbReference>
<keyword evidence="1" id="KW-0732">Signal</keyword>
<dbReference type="SUPFAM" id="SSF56219">
    <property type="entry name" value="DNase I-like"/>
    <property type="match status" value="1"/>
</dbReference>
<gene>
    <name evidence="3" type="ORF">V6N11_075012</name>
</gene>
<evidence type="ECO:0000313" key="4">
    <source>
        <dbReference type="Proteomes" id="UP001396334"/>
    </source>
</evidence>
<reference evidence="3 4" key="1">
    <citation type="journal article" date="2024" name="G3 (Bethesda)">
        <title>Genome assembly of Hibiscus sabdariffa L. provides insights into metabolisms of medicinal natural products.</title>
        <authorList>
            <person name="Kim T."/>
        </authorList>
    </citation>
    <scope>NUCLEOTIDE SEQUENCE [LARGE SCALE GENOMIC DNA]</scope>
    <source>
        <strain evidence="3">TK-2024</strain>
        <tissue evidence="3">Old leaves</tissue>
    </source>
</reference>
<comment type="caution">
    <text evidence="3">The sequence shown here is derived from an EMBL/GenBank/DDBJ whole genome shotgun (WGS) entry which is preliminary data.</text>
</comment>
<feature type="domain" description="Endonuclease/exonuclease/phosphatase" evidence="2">
    <location>
        <begin position="107"/>
        <end position="326"/>
    </location>
</feature>
<dbReference type="Proteomes" id="UP001396334">
    <property type="component" value="Unassembled WGS sequence"/>
</dbReference>
<dbReference type="InterPro" id="IPR036691">
    <property type="entry name" value="Endo/exonu/phosph_ase_sf"/>
</dbReference>
<dbReference type="EMBL" id="JBBPBN010000026">
    <property type="protein sequence ID" value="KAK9008110.1"/>
    <property type="molecule type" value="Genomic_DNA"/>
</dbReference>
<dbReference type="PANTHER" id="PTHR35218:SF9">
    <property type="entry name" value="ENDONUCLEASE_EXONUCLEASE_PHOSPHATASE DOMAIN-CONTAINING PROTEIN"/>
    <property type="match status" value="1"/>
</dbReference>